<dbReference type="InterPro" id="IPR051487">
    <property type="entry name" value="Ser/Thr_Proteases_Immune/Dev"/>
</dbReference>
<evidence type="ECO:0000256" key="4">
    <source>
        <dbReference type="ARBA" id="ARBA00024195"/>
    </source>
</evidence>
<feature type="compositionally biased region" description="Polar residues" evidence="7">
    <location>
        <begin position="440"/>
        <end position="479"/>
    </location>
</feature>
<accession>A0A9Q0BSG3</accession>
<keyword evidence="11" id="KW-1185">Reference proteome</keyword>
<evidence type="ECO:0000256" key="6">
    <source>
        <dbReference type="ARBA" id="ARBA00076468"/>
    </source>
</evidence>
<dbReference type="InterPro" id="IPR001314">
    <property type="entry name" value="Peptidase_S1A"/>
</dbReference>
<dbReference type="AlphaFoldDB" id="A0A9Q0BSG3"/>
<dbReference type="PROSITE" id="PS50240">
    <property type="entry name" value="TRYPSIN_DOM"/>
    <property type="match status" value="1"/>
</dbReference>
<evidence type="ECO:0000256" key="1">
    <source>
        <dbReference type="ARBA" id="ARBA00004613"/>
    </source>
</evidence>
<dbReference type="InterPro" id="IPR009003">
    <property type="entry name" value="Peptidase_S1_PA"/>
</dbReference>
<evidence type="ECO:0000256" key="7">
    <source>
        <dbReference type="SAM" id="MobiDB-lite"/>
    </source>
</evidence>
<evidence type="ECO:0000256" key="3">
    <source>
        <dbReference type="ARBA" id="ARBA00023157"/>
    </source>
</evidence>
<organism evidence="10 11">
    <name type="scientific">Drosophila gunungcola</name>
    <name type="common">fruit fly</name>
    <dbReference type="NCBI Taxonomy" id="103775"/>
    <lineage>
        <taxon>Eukaryota</taxon>
        <taxon>Metazoa</taxon>
        <taxon>Ecdysozoa</taxon>
        <taxon>Arthropoda</taxon>
        <taxon>Hexapoda</taxon>
        <taxon>Insecta</taxon>
        <taxon>Pterygota</taxon>
        <taxon>Neoptera</taxon>
        <taxon>Endopterygota</taxon>
        <taxon>Diptera</taxon>
        <taxon>Brachycera</taxon>
        <taxon>Muscomorpha</taxon>
        <taxon>Ephydroidea</taxon>
        <taxon>Drosophilidae</taxon>
        <taxon>Drosophila</taxon>
        <taxon>Sophophora</taxon>
    </lineage>
</organism>
<dbReference type="InterPro" id="IPR043504">
    <property type="entry name" value="Peptidase_S1_PA_chymotrypsin"/>
</dbReference>
<evidence type="ECO:0000313" key="10">
    <source>
        <dbReference type="EMBL" id="KAI8042139.1"/>
    </source>
</evidence>
<keyword evidence="2" id="KW-0964">Secreted</keyword>
<dbReference type="FunFam" id="2.40.10.10:FF:000038">
    <property type="entry name" value="Serine protease"/>
    <property type="match status" value="1"/>
</dbReference>
<comment type="caution">
    <text evidence="10">The sequence shown here is derived from an EMBL/GenBank/DDBJ whole genome shotgun (WGS) entry which is preliminary data.</text>
</comment>
<dbReference type="PRINTS" id="PR00722">
    <property type="entry name" value="CHYMOTRYPSIN"/>
</dbReference>
<dbReference type="CDD" id="cd00190">
    <property type="entry name" value="Tryp_SPc"/>
    <property type="match status" value="1"/>
</dbReference>
<feature type="compositionally biased region" description="Low complexity" evidence="7">
    <location>
        <begin position="422"/>
        <end position="431"/>
    </location>
</feature>
<evidence type="ECO:0000256" key="5">
    <source>
        <dbReference type="ARBA" id="ARBA00068096"/>
    </source>
</evidence>
<keyword evidence="8" id="KW-0732">Signal</keyword>
<dbReference type="SMART" id="SM00020">
    <property type="entry name" value="Tryp_SPc"/>
    <property type="match status" value="1"/>
</dbReference>
<comment type="subcellular location">
    <subcellularLocation>
        <location evidence="1">Secreted</location>
    </subcellularLocation>
</comment>
<dbReference type="PANTHER" id="PTHR24256">
    <property type="entry name" value="TRYPTASE-RELATED"/>
    <property type="match status" value="1"/>
</dbReference>
<dbReference type="GO" id="GO:0004252">
    <property type="term" value="F:serine-type endopeptidase activity"/>
    <property type="evidence" value="ECO:0007669"/>
    <property type="project" value="InterPro"/>
</dbReference>
<reference evidence="10" key="1">
    <citation type="journal article" date="2023" name="Genome Biol. Evol.">
        <title>Long-read-based Genome Assembly of Drosophila gunungcola Reveals Fewer Chemosensory Genes in Flower-breeding Species.</title>
        <authorList>
            <person name="Negi A."/>
            <person name="Liao B.Y."/>
            <person name="Yeh S.D."/>
        </authorList>
    </citation>
    <scope>NUCLEOTIDE SEQUENCE</scope>
    <source>
        <strain evidence="10">Sukarami</strain>
    </source>
</reference>
<dbReference type="Pfam" id="PF00089">
    <property type="entry name" value="Trypsin"/>
    <property type="match status" value="1"/>
</dbReference>
<evidence type="ECO:0000256" key="2">
    <source>
        <dbReference type="ARBA" id="ARBA00022525"/>
    </source>
</evidence>
<sequence length="580" mass="64242">MRLLRGVLSILCLLLATCHVLGQQCRDSPIHKCVPRHMCRYQLGYRALEAGNFGCHSTEICCNNNHLRPDKTLVVVDEPVNPNCGWVNSRGVTFAIPDLEGMAQEAELPWMVALLNVNREYLAGGVLISPDVVVTARHVTDNLNANQLIVRAGDWDFKTDTEQLPHVDTGVRLIIRHPGFIKSTGANNVALLFLQAPLNLSSNINPICLPMSDRNFDHSRCIFSGWGKQSFQDNDYMNIMKKVELPVVPSDTCQYALRQYFGNEWELDNSLMCAGGEPGKDSCKGDGGSPLACPLLSDPQRYELAGIVNFGIDCGIKDVPGVYTNVAKLRNWIIQETTQVSNVGEQEPVYYPPSQPELSFPNINNIPTVWATGQQEGVTQRIEPNFDRNEGNNQGQRGMGINQGGSSYSRPIFNNDFSNGGQPPMQNPPQRNDQDIGWNVVNNQGQRVRDNSQGGSNNYVPSFDNGFSNGAQPNFQNPPKQWAPGQQERNRNDRNNNYNPNFDNGFSNGGQINVPQFGVNEIAPQNVNPVWNGNDSPVKAVVRPAILKPIESIGGHRSNEDDEGADEIFSTTTNYDFQLM</sequence>
<dbReference type="GO" id="GO:0006508">
    <property type="term" value="P:proteolysis"/>
    <property type="evidence" value="ECO:0007669"/>
    <property type="project" value="InterPro"/>
</dbReference>
<dbReference type="OrthoDB" id="5949700at2759"/>
<feature type="signal peptide" evidence="8">
    <location>
        <begin position="1"/>
        <end position="22"/>
    </location>
</feature>
<keyword evidence="3" id="KW-1015">Disulfide bond</keyword>
<proteinExistence type="inferred from homology"/>
<dbReference type="Proteomes" id="UP001059596">
    <property type="component" value="Unassembled WGS sequence"/>
</dbReference>
<dbReference type="Gene3D" id="2.40.10.10">
    <property type="entry name" value="Trypsin-like serine proteases"/>
    <property type="match status" value="2"/>
</dbReference>
<protein>
    <recommendedName>
        <fullName evidence="5">Phenoloxidase-activating factor 2</fullName>
    </recommendedName>
    <alternativeName>
        <fullName evidence="6">Prophenoloxidase-activating factor II</fullName>
    </alternativeName>
</protein>
<dbReference type="InterPro" id="IPR001254">
    <property type="entry name" value="Trypsin_dom"/>
</dbReference>
<evidence type="ECO:0000259" key="9">
    <source>
        <dbReference type="PROSITE" id="PS50240"/>
    </source>
</evidence>
<feature type="domain" description="Peptidase S1" evidence="9">
    <location>
        <begin position="99"/>
        <end position="338"/>
    </location>
</feature>
<name>A0A9Q0BSG3_9MUSC</name>
<feature type="region of interest" description="Disordered" evidence="7">
    <location>
        <begin position="385"/>
        <end position="503"/>
    </location>
</feature>
<dbReference type="SUPFAM" id="SSF50494">
    <property type="entry name" value="Trypsin-like serine proteases"/>
    <property type="match status" value="1"/>
</dbReference>
<evidence type="ECO:0000313" key="11">
    <source>
        <dbReference type="Proteomes" id="UP001059596"/>
    </source>
</evidence>
<evidence type="ECO:0000256" key="8">
    <source>
        <dbReference type="SAM" id="SignalP"/>
    </source>
</evidence>
<dbReference type="GO" id="GO:0005576">
    <property type="term" value="C:extracellular region"/>
    <property type="evidence" value="ECO:0007669"/>
    <property type="project" value="UniProtKB-SubCell"/>
</dbReference>
<gene>
    <name evidence="10" type="ORF">M5D96_003441</name>
</gene>
<comment type="similarity">
    <text evidence="4">Belongs to the peptidase S1 family. CLIP subfamily.</text>
</comment>
<feature type="chain" id="PRO_5040123326" description="Phenoloxidase-activating factor 2" evidence="8">
    <location>
        <begin position="23"/>
        <end position="580"/>
    </location>
</feature>
<dbReference type="EMBL" id="JAMKOV010000002">
    <property type="protein sequence ID" value="KAI8042139.1"/>
    <property type="molecule type" value="Genomic_DNA"/>
</dbReference>